<organism evidence="2 3">
    <name type="scientific">Pogonophryne albipinna</name>
    <dbReference type="NCBI Taxonomy" id="1090488"/>
    <lineage>
        <taxon>Eukaryota</taxon>
        <taxon>Metazoa</taxon>
        <taxon>Chordata</taxon>
        <taxon>Craniata</taxon>
        <taxon>Vertebrata</taxon>
        <taxon>Euteleostomi</taxon>
        <taxon>Actinopterygii</taxon>
        <taxon>Neopterygii</taxon>
        <taxon>Teleostei</taxon>
        <taxon>Neoteleostei</taxon>
        <taxon>Acanthomorphata</taxon>
        <taxon>Eupercaria</taxon>
        <taxon>Perciformes</taxon>
        <taxon>Notothenioidei</taxon>
        <taxon>Pogonophryne</taxon>
    </lineage>
</organism>
<dbReference type="Pfam" id="PF13358">
    <property type="entry name" value="DDE_3"/>
    <property type="match status" value="1"/>
</dbReference>
<keyword evidence="3" id="KW-1185">Reference proteome</keyword>
<feature type="non-terminal residue" evidence="2">
    <location>
        <position position="285"/>
    </location>
</feature>
<dbReference type="AlphaFoldDB" id="A0AAD6BGE1"/>
<dbReference type="EMBL" id="JAPTMU010000005">
    <property type="protein sequence ID" value="KAJ4942987.1"/>
    <property type="molecule type" value="Genomic_DNA"/>
</dbReference>
<feature type="domain" description="Tc1-like transposase DDE" evidence="1">
    <location>
        <begin position="52"/>
        <end position="107"/>
    </location>
</feature>
<evidence type="ECO:0000313" key="2">
    <source>
        <dbReference type="EMBL" id="KAJ4942987.1"/>
    </source>
</evidence>
<dbReference type="InterPro" id="IPR036397">
    <property type="entry name" value="RNaseH_sf"/>
</dbReference>
<evidence type="ECO:0000259" key="1">
    <source>
        <dbReference type="Pfam" id="PF13358"/>
    </source>
</evidence>
<reference evidence="2" key="1">
    <citation type="submission" date="2022-11" db="EMBL/GenBank/DDBJ databases">
        <title>Chromosome-level genome of Pogonophryne albipinna.</title>
        <authorList>
            <person name="Jo E."/>
        </authorList>
    </citation>
    <scope>NUCLEOTIDE SEQUENCE</scope>
    <source>
        <strain evidence="2">SGF0006</strain>
        <tissue evidence="2">Muscle</tissue>
    </source>
</reference>
<dbReference type="Proteomes" id="UP001219934">
    <property type="component" value="Unassembled WGS sequence"/>
</dbReference>
<comment type="caution">
    <text evidence="2">The sequence shown here is derived from an EMBL/GenBank/DDBJ whole genome shotgun (WGS) entry which is preliminary data.</text>
</comment>
<sequence length="285" mass="32301">EKMPMLHSASATKRDERVSTKVKLQYSNLIKTITQVPVRDLGTDCGLVERHDNDPKHTARATKEWFHKKHFKVLEWPSQSPDLNPIENLWRELKVHVAQRQPQNNPALEEICMEEWAKIPATHGDADIPSIHSVCRHVAHLTRHQSPFMAGSNRARNIARPLHEYTESIARPPHTKEFGNKAYAQSLRDARSQYYSSLINNSTGNSKQLFSTINHLLKPQSPLHSDSTEKQCSNFAAFFTNKVYTIRSLLSSPSAPPVTTADPQPGTTQPLRCFTDISQREVEGI</sequence>
<proteinExistence type="predicted"/>
<dbReference type="GO" id="GO:0003676">
    <property type="term" value="F:nucleic acid binding"/>
    <property type="evidence" value="ECO:0007669"/>
    <property type="project" value="InterPro"/>
</dbReference>
<evidence type="ECO:0000313" key="3">
    <source>
        <dbReference type="Proteomes" id="UP001219934"/>
    </source>
</evidence>
<accession>A0AAD6BGE1</accession>
<protein>
    <recommendedName>
        <fullName evidence="1">Tc1-like transposase DDE domain-containing protein</fullName>
    </recommendedName>
</protein>
<feature type="non-terminal residue" evidence="2">
    <location>
        <position position="1"/>
    </location>
</feature>
<gene>
    <name evidence="2" type="ORF">JOQ06_005499</name>
</gene>
<dbReference type="Gene3D" id="3.30.420.10">
    <property type="entry name" value="Ribonuclease H-like superfamily/Ribonuclease H"/>
    <property type="match status" value="1"/>
</dbReference>
<name>A0AAD6BGE1_9TELE</name>
<dbReference type="InterPro" id="IPR038717">
    <property type="entry name" value="Tc1-like_DDE_dom"/>
</dbReference>